<accession>A0A433R088</accession>
<keyword evidence="3" id="KW-0812">Transmembrane</keyword>
<dbReference type="PANTHER" id="PTHR46093">
    <property type="entry name" value="ACYL-COA-BINDING DOMAIN-CONTAINING PROTEIN 5"/>
    <property type="match status" value="1"/>
</dbReference>
<evidence type="ECO:0000256" key="4">
    <source>
        <dbReference type="SAM" id="SignalP"/>
    </source>
</evidence>
<gene>
    <name evidence="5" type="ORF">BC938DRAFT_483450</name>
</gene>
<proteinExistence type="predicted"/>
<keyword evidence="1" id="KW-0880">Kelch repeat</keyword>
<keyword evidence="4" id="KW-0732">Signal</keyword>
<feature type="signal peptide" evidence="4">
    <location>
        <begin position="1"/>
        <end position="26"/>
    </location>
</feature>
<protein>
    <recommendedName>
        <fullName evidence="7">Galactose oxidase</fullName>
    </recommendedName>
</protein>
<evidence type="ECO:0000256" key="1">
    <source>
        <dbReference type="ARBA" id="ARBA00022441"/>
    </source>
</evidence>
<dbReference type="Proteomes" id="UP000274822">
    <property type="component" value="Unassembled WGS sequence"/>
</dbReference>
<keyword evidence="2" id="KW-0677">Repeat</keyword>
<feature type="transmembrane region" description="Helical" evidence="3">
    <location>
        <begin position="440"/>
        <end position="458"/>
    </location>
</feature>
<comment type="caution">
    <text evidence="5">The sequence shown here is derived from an EMBL/GenBank/DDBJ whole genome shotgun (WGS) entry which is preliminary data.</text>
</comment>
<dbReference type="Gene3D" id="2.120.10.80">
    <property type="entry name" value="Kelch-type beta propeller"/>
    <property type="match status" value="2"/>
</dbReference>
<name>A0A433R088_9FUNG</name>
<dbReference type="SUPFAM" id="SSF117281">
    <property type="entry name" value="Kelch motif"/>
    <property type="match status" value="1"/>
</dbReference>
<evidence type="ECO:0008006" key="7">
    <source>
        <dbReference type="Google" id="ProtNLM"/>
    </source>
</evidence>
<sequence length="459" mass="47568">MTKSKSTVLRVLALALAATTPAAVSAELSGGLFGHAATVANGALHIVYIPSLSTSLLPFTFSDTPPFSFPHHHTSLGGNAPSAPASTDVVPVSTHYELDLTVSFNISSPALKVTSTNFTATGGPPPLAYHTSSLRDDNNSLVIWGGGTSDGFVGQLTPDTVWVFYAKNKSWTTAKIPVGPKPRRHHTAVINSTDPSWFDVYGGVQDTATGFTSAPVLQNSVWGCDTDAFTWANLTAGPGERYQHAAVMTPNGTMIVIGGLQQYIAAAANASAAVLAQALAPMNSIGMYNSKTGVWASMAVTGASGSTPADRAGHTAVMTEDNKILVYGGYDENNQPLGDLFILDPLTLTWTKPNVTGTPPSSRFFHTANVVDGQMVIVGGSGSSNAARGDVAVLTTSKATNDAPPTYVWSGTFVPKGSEVRAPQPSPSPSQQGSHAMKKHVGFMGVVGAVVAALLVVAM</sequence>
<keyword evidence="3" id="KW-0472">Membrane</keyword>
<keyword evidence="3" id="KW-1133">Transmembrane helix</keyword>
<feature type="chain" id="PRO_5019089305" description="Galactose oxidase" evidence="4">
    <location>
        <begin position="27"/>
        <end position="459"/>
    </location>
</feature>
<dbReference type="PANTHER" id="PTHR46093:SF18">
    <property type="entry name" value="FIBRONECTIN TYPE-III DOMAIN-CONTAINING PROTEIN"/>
    <property type="match status" value="1"/>
</dbReference>
<evidence type="ECO:0000256" key="2">
    <source>
        <dbReference type="ARBA" id="ARBA00022737"/>
    </source>
</evidence>
<reference evidence="5 6" key="1">
    <citation type="journal article" date="2018" name="New Phytol.">
        <title>Phylogenomics of Endogonaceae and evolution of mycorrhizas within Mucoromycota.</title>
        <authorList>
            <person name="Chang Y."/>
            <person name="Desiro A."/>
            <person name="Na H."/>
            <person name="Sandor L."/>
            <person name="Lipzen A."/>
            <person name="Clum A."/>
            <person name="Barry K."/>
            <person name="Grigoriev I.V."/>
            <person name="Martin F.M."/>
            <person name="Stajich J.E."/>
            <person name="Smith M.E."/>
            <person name="Bonito G."/>
            <person name="Spatafora J.W."/>
        </authorList>
    </citation>
    <scope>NUCLEOTIDE SEQUENCE [LARGE SCALE GENOMIC DNA]</scope>
    <source>
        <strain evidence="5 6">AD002</strain>
    </source>
</reference>
<dbReference type="EMBL" id="RBNJ01000087">
    <property type="protein sequence ID" value="RUS35450.1"/>
    <property type="molecule type" value="Genomic_DNA"/>
</dbReference>
<keyword evidence="6" id="KW-1185">Reference proteome</keyword>
<dbReference type="Pfam" id="PF24681">
    <property type="entry name" value="Kelch_KLHDC2_KLHL20_DRC7"/>
    <property type="match status" value="2"/>
</dbReference>
<evidence type="ECO:0000313" key="5">
    <source>
        <dbReference type="EMBL" id="RUS35450.1"/>
    </source>
</evidence>
<evidence type="ECO:0000313" key="6">
    <source>
        <dbReference type="Proteomes" id="UP000274822"/>
    </source>
</evidence>
<dbReference type="InterPro" id="IPR015915">
    <property type="entry name" value="Kelch-typ_b-propeller"/>
</dbReference>
<organism evidence="5 6">
    <name type="scientific">Jimgerdemannia flammicorona</name>
    <dbReference type="NCBI Taxonomy" id="994334"/>
    <lineage>
        <taxon>Eukaryota</taxon>
        <taxon>Fungi</taxon>
        <taxon>Fungi incertae sedis</taxon>
        <taxon>Mucoromycota</taxon>
        <taxon>Mucoromycotina</taxon>
        <taxon>Endogonomycetes</taxon>
        <taxon>Endogonales</taxon>
        <taxon>Endogonaceae</taxon>
        <taxon>Jimgerdemannia</taxon>
    </lineage>
</organism>
<dbReference type="AlphaFoldDB" id="A0A433R088"/>
<evidence type="ECO:0000256" key="3">
    <source>
        <dbReference type="SAM" id="Phobius"/>
    </source>
</evidence>